<protein>
    <submittedName>
        <fullName evidence="2">Uncharacterized protein</fullName>
    </submittedName>
</protein>
<feature type="transmembrane region" description="Helical" evidence="1">
    <location>
        <begin position="45"/>
        <end position="67"/>
    </location>
</feature>
<proteinExistence type="predicted"/>
<keyword evidence="1" id="KW-1133">Transmembrane helix</keyword>
<comment type="caution">
    <text evidence="2">The sequence shown here is derived from an EMBL/GenBank/DDBJ whole genome shotgun (WGS) entry which is preliminary data.</text>
</comment>
<keyword evidence="1" id="KW-0812">Transmembrane</keyword>
<evidence type="ECO:0000313" key="2">
    <source>
        <dbReference type="EMBL" id="MDM7829815.1"/>
    </source>
</evidence>
<keyword evidence="1" id="KW-0472">Membrane</keyword>
<dbReference type="RefSeq" id="WP_289444208.1">
    <property type="nucleotide sequence ID" value="NZ_JAUCGR010000001.1"/>
</dbReference>
<name>A0ABT7S2I2_9CELL</name>
<evidence type="ECO:0000313" key="3">
    <source>
        <dbReference type="Proteomes" id="UP001321453"/>
    </source>
</evidence>
<accession>A0ABT7S2I2</accession>
<reference evidence="2 3" key="1">
    <citation type="submission" date="2023-06" db="EMBL/GenBank/DDBJ databases">
        <title>Cellulomonas sp. MW9 Whole genome sequence.</title>
        <authorList>
            <person name="Park S."/>
        </authorList>
    </citation>
    <scope>NUCLEOTIDE SEQUENCE [LARGE SCALE GENOMIC DNA]</scope>
    <source>
        <strain evidence="2 3">MW9</strain>
    </source>
</reference>
<dbReference type="EMBL" id="JAUCGR010000001">
    <property type="protein sequence ID" value="MDM7829815.1"/>
    <property type="molecule type" value="Genomic_DNA"/>
</dbReference>
<evidence type="ECO:0000256" key="1">
    <source>
        <dbReference type="SAM" id="Phobius"/>
    </source>
</evidence>
<organism evidence="2 3">
    <name type="scientific">Cellulomonas edaphi</name>
    <dbReference type="NCBI Taxonomy" id="3053468"/>
    <lineage>
        <taxon>Bacteria</taxon>
        <taxon>Bacillati</taxon>
        <taxon>Actinomycetota</taxon>
        <taxon>Actinomycetes</taxon>
        <taxon>Micrococcales</taxon>
        <taxon>Cellulomonadaceae</taxon>
        <taxon>Cellulomonas</taxon>
    </lineage>
</organism>
<sequence length="206" mass="20565">MTGPVDDDAWVAGLRDRVGEVAPDVPVDVAGAVRRGRRRHAARTLAVRGVMLTAACALAVAVVPRALGALGESSADSAGSVAVGAPAADSASAGARPARALAPAELAAELADGSLASDPVLVIQPDVPDPAALLAAIGRVEPSDRFTPSPVAVSPAQWPAATAGCLDEAGWAVTLTSGAWEVEVPGGQARAFLVDLAGCVARYPLR</sequence>
<keyword evidence="3" id="KW-1185">Reference proteome</keyword>
<dbReference type="Proteomes" id="UP001321453">
    <property type="component" value="Unassembled WGS sequence"/>
</dbReference>
<gene>
    <name evidence="2" type="ORF">QRT05_00585</name>
</gene>